<feature type="transmembrane region" description="Helical" evidence="5">
    <location>
        <begin position="256"/>
        <end position="280"/>
    </location>
</feature>
<evidence type="ECO:0000259" key="6">
    <source>
        <dbReference type="Pfam" id="PF00892"/>
    </source>
</evidence>
<evidence type="ECO:0000256" key="4">
    <source>
        <dbReference type="ARBA" id="ARBA00023136"/>
    </source>
</evidence>
<dbReference type="GO" id="GO:0016020">
    <property type="term" value="C:membrane"/>
    <property type="evidence" value="ECO:0007669"/>
    <property type="project" value="UniProtKB-SubCell"/>
</dbReference>
<proteinExistence type="predicted"/>
<feature type="transmembrane region" description="Helical" evidence="5">
    <location>
        <begin position="21"/>
        <end position="40"/>
    </location>
</feature>
<feature type="transmembrane region" description="Helical" evidence="5">
    <location>
        <begin position="85"/>
        <end position="105"/>
    </location>
</feature>
<feature type="transmembrane region" description="Helical" evidence="5">
    <location>
        <begin position="164"/>
        <end position="184"/>
    </location>
</feature>
<name>A0A4U8THU2_9HELI</name>
<gene>
    <name evidence="7" type="ORF">LS73_007515</name>
</gene>
<comment type="subcellular location">
    <subcellularLocation>
        <location evidence="1">Membrane</location>
        <topology evidence="1">Multi-pass membrane protein</topology>
    </subcellularLocation>
</comment>
<evidence type="ECO:0000256" key="3">
    <source>
        <dbReference type="ARBA" id="ARBA00022989"/>
    </source>
</evidence>
<organism evidence="7 8">
    <name type="scientific">Helicobacter muridarum</name>
    <dbReference type="NCBI Taxonomy" id="216"/>
    <lineage>
        <taxon>Bacteria</taxon>
        <taxon>Pseudomonadati</taxon>
        <taxon>Campylobacterota</taxon>
        <taxon>Epsilonproteobacteria</taxon>
        <taxon>Campylobacterales</taxon>
        <taxon>Helicobacteraceae</taxon>
        <taxon>Helicobacter</taxon>
    </lineage>
</organism>
<keyword evidence="2 5" id="KW-0812">Transmembrane</keyword>
<keyword evidence="3 5" id="KW-1133">Transmembrane helix</keyword>
<dbReference type="AlphaFoldDB" id="A0A4U8THU2"/>
<keyword evidence="4 5" id="KW-0472">Membrane</keyword>
<accession>A0A4U8THU2</accession>
<evidence type="ECO:0000313" key="8">
    <source>
        <dbReference type="Proteomes" id="UP000029922"/>
    </source>
</evidence>
<dbReference type="Pfam" id="PF00892">
    <property type="entry name" value="EamA"/>
    <property type="match status" value="1"/>
</dbReference>
<dbReference type="PANTHER" id="PTHR22911">
    <property type="entry name" value="ACYL-MALONYL CONDENSING ENZYME-RELATED"/>
    <property type="match status" value="1"/>
</dbReference>
<protein>
    <submittedName>
        <fullName evidence="7">DMT family transporter</fullName>
    </submittedName>
</protein>
<dbReference type="InterPro" id="IPR037185">
    <property type="entry name" value="EmrE-like"/>
</dbReference>
<feature type="domain" description="EamA" evidence="6">
    <location>
        <begin position="21"/>
        <end position="157"/>
    </location>
</feature>
<feature type="transmembrane region" description="Helical" evidence="5">
    <location>
        <begin position="52"/>
        <end position="73"/>
    </location>
</feature>
<reference evidence="7 8" key="1">
    <citation type="journal article" date="2014" name="Genome Announc.">
        <title>Draft genome sequences of eight enterohepatic helicobacter species isolated from both laboratory and wild rodents.</title>
        <authorList>
            <person name="Sheh A."/>
            <person name="Shen Z."/>
            <person name="Fox J.G."/>
        </authorList>
    </citation>
    <scope>NUCLEOTIDE SEQUENCE [LARGE SCALE GENOMIC DNA]</scope>
    <source>
        <strain evidence="7 8">ST1</strain>
    </source>
</reference>
<dbReference type="Proteomes" id="UP000029922">
    <property type="component" value="Unassembled WGS sequence"/>
</dbReference>
<dbReference type="SUPFAM" id="SSF103481">
    <property type="entry name" value="Multidrug resistance efflux transporter EmrE"/>
    <property type="match status" value="2"/>
</dbReference>
<dbReference type="STRING" id="216.LS73_07330"/>
<feature type="transmembrane region" description="Helical" evidence="5">
    <location>
        <begin position="286"/>
        <end position="308"/>
    </location>
</feature>
<feature type="transmembrane region" description="Helical" evidence="5">
    <location>
        <begin position="117"/>
        <end position="134"/>
    </location>
</feature>
<evidence type="ECO:0000256" key="2">
    <source>
        <dbReference type="ARBA" id="ARBA00022692"/>
    </source>
</evidence>
<evidence type="ECO:0000256" key="1">
    <source>
        <dbReference type="ARBA" id="ARBA00004141"/>
    </source>
</evidence>
<evidence type="ECO:0000313" key="7">
    <source>
        <dbReference type="EMBL" id="TLD99264.1"/>
    </source>
</evidence>
<dbReference type="InterPro" id="IPR000620">
    <property type="entry name" value="EamA_dom"/>
</dbReference>
<feature type="transmembrane region" description="Helical" evidence="5">
    <location>
        <begin position="141"/>
        <end position="158"/>
    </location>
</feature>
<feature type="transmembrane region" description="Helical" evidence="5">
    <location>
        <begin position="230"/>
        <end position="249"/>
    </location>
</feature>
<feature type="transmembrane region" description="Helical" evidence="5">
    <location>
        <begin position="196"/>
        <end position="218"/>
    </location>
</feature>
<dbReference type="PANTHER" id="PTHR22911:SF6">
    <property type="entry name" value="SOLUTE CARRIER FAMILY 35 MEMBER G1"/>
    <property type="match status" value="1"/>
</dbReference>
<sequence length="322" mass="35251">MLSYIIYSYVYVVMRMGNITSGILFMVISSFGFALMMAFAKILSNSLPSMEIVFFRSFIMVIIILIIYSYNYYRHGITKANKKGGWGKLFIRVFMGGVAMVSIFYNISTIPLGTATAFAQSVPIYAVIFGILFLKEKVSIGVMLATIIGFVGILLISDPNFNDIALINIVVGILSGVTMAIAFVTLRTLKPYFDNAFLILAFGIGNAILGFCGMFLPFDGVGGFSLPNVWEWLLIVCMGTSGTVGQHFLNKAYINAPVGIVAPIDYSRVIFGIFLGIMLGDAFPNLITSIGIAFIVLSGLLIAMPALLDDLYRLRNRPNNKS</sequence>
<comment type="caution">
    <text evidence="7">The sequence shown here is derived from an EMBL/GenBank/DDBJ whole genome shotgun (WGS) entry which is preliminary data.</text>
</comment>
<dbReference type="OrthoDB" id="5338756at2"/>
<dbReference type="EMBL" id="JRPD02000019">
    <property type="protein sequence ID" value="TLD99264.1"/>
    <property type="molecule type" value="Genomic_DNA"/>
</dbReference>
<evidence type="ECO:0000256" key="5">
    <source>
        <dbReference type="SAM" id="Phobius"/>
    </source>
</evidence>